<dbReference type="AlphaFoldDB" id="A0A9W4X022"/>
<accession>A0A9W4X022</accession>
<gene>
    <name evidence="2" type="ORF">FWILDA_LOCUS15380</name>
</gene>
<proteinExistence type="predicted"/>
<evidence type="ECO:0000256" key="1">
    <source>
        <dbReference type="SAM" id="Coils"/>
    </source>
</evidence>
<name>A0A9W4X022_9GLOM</name>
<protein>
    <submittedName>
        <fullName evidence="2">14777_t:CDS:1</fullName>
    </submittedName>
</protein>
<organism evidence="2 3">
    <name type="scientific">Funneliformis geosporum</name>
    <dbReference type="NCBI Taxonomy" id="1117311"/>
    <lineage>
        <taxon>Eukaryota</taxon>
        <taxon>Fungi</taxon>
        <taxon>Fungi incertae sedis</taxon>
        <taxon>Mucoromycota</taxon>
        <taxon>Glomeromycotina</taxon>
        <taxon>Glomeromycetes</taxon>
        <taxon>Glomerales</taxon>
        <taxon>Glomeraceae</taxon>
        <taxon>Funneliformis</taxon>
    </lineage>
</organism>
<dbReference type="OrthoDB" id="10580284at2759"/>
<comment type="caution">
    <text evidence="2">The sequence shown here is derived from an EMBL/GenBank/DDBJ whole genome shotgun (WGS) entry which is preliminary data.</text>
</comment>
<dbReference type="Proteomes" id="UP001153678">
    <property type="component" value="Unassembled WGS sequence"/>
</dbReference>
<sequence length="209" mass="24438">MFHKNKDKRVSDKHLTYDLNLERANFSECLTHNMNLEGIKEVKQNSVTSKNQNKGIHQTVIKRYYLPHQTFFIQEENNQHTCSDNLKEDIGRRDTESFPMTNQSRTDNVIELKVKKPNIHLLNNLFSFNDRKKTVMSTSVVTISAENLPTGNNDLKWQIYGLQKQNDQLKCQNQEFANKVETLKIKIKSLEDENQMLIAINKANIQENE</sequence>
<keyword evidence="3" id="KW-1185">Reference proteome</keyword>
<dbReference type="EMBL" id="CAMKVN010007973">
    <property type="protein sequence ID" value="CAI2192048.1"/>
    <property type="molecule type" value="Genomic_DNA"/>
</dbReference>
<evidence type="ECO:0000313" key="2">
    <source>
        <dbReference type="EMBL" id="CAI2192048.1"/>
    </source>
</evidence>
<reference evidence="2" key="1">
    <citation type="submission" date="2022-08" db="EMBL/GenBank/DDBJ databases">
        <authorList>
            <person name="Kallberg Y."/>
            <person name="Tangrot J."/>
            <person name="Rosling A."/>
        </authorList>
    </citation>
    <scope>NUCLEOTIDE SEQUENCE</scope>
    <source>
        <strain evidence="2">Wild A</strain>
    </source>
</reference>
<evidence type="ECO:0000313" key="3">
    <source>
        <dbReference type="Proteomes" id="UP001153678"/>
    </source>
</evidence>
<keyword evidence="1" id="KW-0175">Coiled coil</keyword>
<feature type="coiled-coil region" evidence="1">
    <location>
        <begin position="166"/>
        <end position="200"/>
    </location>
</feature>